<evidence type="ECO:0000313" key="2">
    <source>
        <dbReference type="EMBL" id="GBP95186.1"/>
    </source>
</evidence>
<dbReference type="EMBL" id="BGZK01002595">
    <property type="protein sequence ID" value="GBP95186.1"/>
    <property type="molecule type" value="Genomic_DNA"/>
</dbReference>
<name>A0A4C2A3C6_EUMVA</name>
<dbReference type="AlphaFoldDB" id="A0A4C2A3C6"/>
<evidence type="ECO:0000313" key="3">
    <source>
        <dbReference type="Proteomes" id="UP000299102"/>
    </source>
</evidence>
<protein>
    <submittedName>
        <fullName evidence="2">Uncharacterized protein</fullName>
    </submittedName>
</protein>
<organism evidence="2 3">
    <name type="scientific">Eumeta variegata</name>
    <name type="common">Bagworm moth</name>
    <name type="synonym">Eumeta japonica</name>
    <dbReference type="NCBI Taxonomy" id="151549"/>
    <lineage>
        <taxon>Eukaryota</taxon>
        <taxon>Metazoa</taxon>
        <taxon>Ecdysozoa</taxon>
        <taxon>Arthropoda</taxon>
        <taxon>Hexapoda</taxon>
        <taxon>Insecta</taxon>
        <taxon>Pterygota</taxon>
        <taxon>Neoptera</taxon>
        <taxon>Endopterygota</taxon>
        <taxon>Lepidoptera</taxon>
        <taxon>Glossata</taxon>
        <taxon>Ditrysia</taxon>
        <taxon>Tineoidea</taxon>
        <taxon>Psychidae</taxon>
        <taxon>Oiketicinae</taxon>
        <taxon>Eumeta</taxon>
    </lineage>
</organism>
<comment type="caution">
    <text evidence="2">The sequence shown here is derived from an EMBL/GenBank/DDBJ whole genome shotgun (WGS) entry which is preliminary data.</text>
</comment>
<evidence type="ECO:0000256" key="1">
    <source>
        <dbReference type="SAM" id="MobiDB-lite"/>
    </source>
</evidence>
<feature type="region of interest" description="Disordered" evidence="1">
    <location>
        <begin position="1"/>
        <end position="32"/>
    </location>
</feature>
<accession>A0A4C2A3C6</accession>
<proteinExistence type="predicted"/>
<gene>
    <name evidence="2" type="ORF">EVAR_67583_1</name>
</gene>
<reference evidence="2 3" key="1">
    <citation type="journal article" date="2019" name="Commun. Biol.">
        <title>The bagworm genome reveals a unique fibroin gene that provides high tensile strength.</title>
        <authorList>
            <person name="Kono N."/>
            <person name="Nakamura H."/>
            <person name="Ohtoshi R."/>
            <person name="Tomita M."/>
            <person name="Numata K."/>
            <person name="Arakawa K."/>
        </authorList>
    </citation>
    <scope>NUCLEOTIDE SEQUENCE [LARGE SCALE GENOMIC DNA]</scope>
</reference>
<dbReference type="Proteomes" id="UP000299102">
    <property type="component" value="Unassembled WGS sequence"/>
</dbReference>
<keyword evidence="3" id="KW-1185">Reference proteome</keyword>
<sequence length="85" mass="8927">MCGRNSGSRVTRIIPGAESAVTRPPSGAQTNKRDVGRGCVICQRFDLEVFAGTLGDVRRAGVLCDAASRRVALTAVNAVHLGCTR</sequence>